<evidence type="ECO:0000256" key="1">
    <source>
        <dbReference type="SAM" id="MobiDB-lite"/>
    </source>
</evidence>
<dbReference type="AlphaFoldDB" id="A0A9P8Q4V9"/>
<gene>
    <name evidence="3" type="ORF">WICPIJ_005885</name>
</gene>
<comment type="caution">
    <text evidence="3">The sequence shown here is derived from an EMBL/GenBank/DDBJ whole genome shotgun (WGS) entry which is preliminary data.</text>
</comment>
<name>A0A9P8Q4V9_WICPI</name>
<dbReference type="EMBL" id="JAEUBG010003218">
    <property type="protein sequence ID" value="KAH3683142.1"/>
    <property type="molecule type" value="Genomic_DNA"/>
</dbReference>
<evidence type="ECO:0000259" key="2">
    <source>
        <dbReference type="Pfam" id="PF04774"/>
    </source>
</evidence>
<keyword evidence="4" id="KW-1185">Reference proteome</keyword>
<dbReference type="OrthoDB" id="2122308at2759"/>
<feature type="compositionally biased region" description="Low complexity" evidence="1">
    <location>
        <begin position="34"/>
        <end position="44"/>
    </location>
</feature>
<dbReference type="InterPro" id="IPR006861">
    <property type="entry name" value="HABP4_PAIRBP1-bd"/>
</dbReference>
<dbReference type="Proteomes" id="UP000774326">
    <property type="component" value="Unassembled WGS sequence"/>
</dbReference>
<reference evidence="3" key="1">
    <citation type="journal article" date="2021" name="Open Biol.">
        <title>Shared evolutionary footprints suggest mitochondrial oxidative damage underlies multiple complex I losses in fungi.</title>
        <authorList>
            <person name="Schikora-Tamarit M.A."/>
            <person name="Marcet-Houben M."/>
            <person name="Nosek J."/>
            <person name="Gabaldon T."/>
        </authorList>
    </citation>
    <scope>NUCLEOTIDE SEQUENCE</scope>
    <source>
        <strain evidence="3">CBS2887</strain>
    </source>
</reference>
<accession>A0A9P8Q4V9</accession>
<feature type="region of interest" description="Disordered" evidence="1">
    <location>
        <begin position="18"/>
        <end position="46"/>
    </location>
</feature>
<proteinExistence type="predicted"/>
<dbReference type="Pfam" id="PF04774">
    <property type="entry name" value="HABP4_PAI-RBP1"/>
    <property type="match status" value="1"/>
</dbReference>
<protein>
    <recommendedName>
        <fullName evidence="2">Hyaluronan/mRNA-binding protein domain-containing protein</fullName>
    </recommendedName>
</protein>
<organism evidence="3 4">
    <name type="scientific">Wickerhamomyces pijperi</name>
    <name type="common">Yeast</name>
    <name type="synonym">Pichia pijperi</name>
    <dbReference type="NCBI Taxonomy" id="599730"/>
    <lineage>
        <taxon>Eukaryota</taxon>
        <taxon>Fungi</taxon>
        <taxon>Dikarya</taxon>
        <taxon>Ascomycota</taxon>
        <taxon>Saccharomycotina</taxon>
        <taxon>Saccharomycetes</taxon>
        <taxon>Phaffomycetales</taxon>
        <taxon>Wickerhamomycetaceae</taxon>
        <taxon>Wickerhamomyces</taxon>
    </lineage>
</organism>
<reference evidence="3" key="2">
    <citation type="submission" date="2021-01" db="EMBL/GenBank/DDBJ databases">
        <authorList>
            <person name="Schikora-Tamarit M.A."/>
        </authorList>
    </citation>
    <scope>NUCLEOTIDE SEQUENCE</scope>
    <source>
        <strain evidence="3">CBS2887</strain>
    </source>
</reference>
<evidence type="ECO:0000313" key="4">
    <source>
        <dbReference type="Proteomes" id="UP000774326"/>
    </source>
</evidence>
<feature type="domain" description="Hyaluronan/mRNA-binding protein" evidence="2">
    <location>
        <begin position="28"/>
        <end position="68"/>
    </location>
</feature>
<feature type="compositionally biased region" description="Polar residues" evidence="1">
    <location>
        <begin position="19"/>
        <end position="29"/>
    </location>
</feature>
<evidence type="ECO:0000313" key="3">
    <source>
        <dbReference type="EMBL" id="KAH3683142.1"/>
    </source>
</evidence>
<sequence length="86" mass="10095">MARTHKWTYHEARADSHYFTHNGNSNESPKNVKKNGAGNNNWGKPGDEILDFKNEFKIRRGSNSQTNEAKFDKLQHCDEDFFYEED</sequence>